<comment type="similarity">
    <text evidence="1">Belongs to the carbon-nitrogen hydrolase superfamily. NIT1/NIT2 family.</text>
</comment>
<evidence type="ECO:0000313" key="5">
    <source>
        <dbReference type="Proteomes" id="UP001064933"/>
    </source>
</evidence>
<evidence type="ECO:0000313" key="4">
    <source>
        <dbReference type="EMBL" id="UXH78006.1"/>
    </source>
</evidence>
<evidence type="ECO:0000259" key="3">
    <source>
        <dbReference type="PROSITE" id="PS50263"/>
    </source>
</evidence>
<dbReference type="Pfam" id="PF00795">
    <property type="entry name" value="CN_hydrolase"/>
    <property type="match status" value="1"/>
</dbReference>
<proteinExistence type="inferred from homology"/>
<dbReference type="InterPro" id="IPR045254">
    <property type="entry name" value="Nit1/2_C-N_Hydrolase"/>
</dbReference>
<dbReference type="PROSITE" id="PS50263">
    <property type="entry name" value="CN_HYDROLASE"/>
    <property type="match status" value="1"/>
</dbReference>
<dbReference type="GO" id="GO:0016787">
    <property type="term" value="F:hydrolase activity"/>
    <property type="evidence" value="ECO:0007669"/>
    <property type="project" value="UniProtKB-KW"/>
</dbReference>
<dbReference type="Proteomes" id="UP001064933">
    <property type="component" value="Chromosome"/>
</dbReference>
<name>A0ABY6B1D3_9BURK</name>
<protein>
    <submittedName>
        <fullName evidence="4">Carbon-nitrogen hydrolase family protein</fullName>
    </submittedName>
</protein>
<dbReference type="SUPFAM" id="SSF56317">
    <property type="entry name" value="Carbon-nitrogen hydrolase"/>
    <property type="match status" value="1"/>
</dbReference>
<reference evidence="4" key="1">
    <citation type="submission" date="2022-10" db="EMBL/GenBank/DDBJ databases">
        <title>Characterization and whole genome sequencing of a new Roseateles species, isolated from fresh water.</title>
        <authorList>
            <person name="Guliayeva D.Y."/>
            <person name="Akhremchuk A.E."/>
            <person name="Sikolenko M.A."/>
            <person name="Valentovich L.N."/>
            <person name="Sidarenka A.V."/>
        </authorList>
    </citation>
    <scope>NUCLEOTIDE SEQUENCE</scope>
    <source>
        <strain evidence="4">BIM B-1768</strain>
    </source>
</reference>
<evidence type="ECO:0000256" key="1">
    <source>
        <dbReference type="ARBA" id="ARBA00010613"/>
    </source>
</evidence>
<dbReference type="EMBL" id="CP104562">
    <property type="protein sequence ID" value="UXH78006.1"/>
    <property type="molecule type" value="Genomic_DNA"/>
</dbReference>
<keyword evidence="5" id="KW-1185">Reference proteome</keyword>
<accession>A0ABY6B1D3</accession>
<dbReference type="RefSeq" id="WP_261757770.1">
    <property type="nucleotide sequence ID" value="NZ_CP104562.2"/>
</dbReference>
<dbReference type="InterPro" id="IPR036526">
    <property type="entry name" value="C-N_Hydrolase_sf"/>
</dbReference>
<organism evidence="4 5">
    <name type="scientific">Roseateles amylovorans</name>
    <dbReference type="NCBI Taxonomy" id="2978473"/>
    <lineage>
        <taxon>Bacteria</taxon>
        <taxon>Pseudomonadati</taxon>
        <taxon>Pseudomonadota</taxon>
        <taxon>Betaproteobacteria</taxon>
        <taxon>Burkholderiales</taxon>
        <taxon>Sphaerotilaceae</taxon>
        <taxon>Roseateles</taxon>
    </lineage>
</organism>
<dbReference type="InterPro" id="IPR003010">
    <property type="entry name" value="C-N_Hydrolase"/>
</dbReference>
<dbReference type="PANTHER" id="PTHR23088:SF27">
    <property type="entry name" value="DEAMINATED GLUTATHIONE AMIDASE"/>
    <property type="match status" value="1"/>
</dbReference>
<dbReference type="PANTHER" id="PTHR23088">
    <property type="entry name" value="NITRILASE-RELATED"/>
    <property type="match status" value="1"/>
</dbReference>
<feature type="domain" description="CN hydrolase" evidence="3">
    <location>
        <begin position="1"/>
        <end position="277"/>
    </location>
</feature>
<gene>
    <name evidence="4" type="ORF">N4261_24115</name>
</gene>
<sequence>MKIAAIQMVSGTRLDANLERARHWIAEAAAQGARLVSLPEYFCLMGQHDTDKLAFAERPGDLTAPIQGLLSQAARTHGLWILGGTLPMAIDGAPTPAQRVRNTTCVFAPDGSLAARYDKLHLFRYDNGREHYDEGRVLEAGEAPVTLRADLTGIGADGQGHGQSAGGGLSLRIGLSICYDLRFPELYRAMSFADGQAPLDLISVPAAFTYTTGQAHWELLLRARAVENQAYVIAAAQGGTHENGRRTWGHSMVVDPWGEVLACVPEGEGLALADIDPARLAQVRHQLPALQHRRL</sequence>
<dbReference type="InterPro" id="IPR001110">
    <property type="entry name" value="UPF0012_CS"/>
</dbReference>
<keyword evidence="2 4" id="KW-0378">Hydrolase</keyword>
<dbReference type="CDD" id="cd07572">
    <property type="entry name" value="nit"/>
    <property type="match status" value="1"/>
</dbReference>
<dbReference type="Gene3D" id="3.60.110.10">
    <property type="entry name" value="Carbon-nitrogen hydrolase"/>
    <property type="match status" value="1"/>
</dbReference>
<evidence type="ECO:0000256" key="2">
    <source>
        <dbReference type="ARBA" id="ARBA00022801"/>
    </source>
</evidence>
<dbReference type="PROSITE" id="PS01227">
    <property type="entry name" value="UPF0012"/>
    <property type="match status" value="1"/>
</dbReference>